<keyword evidence="4" id="KW-1185">Reference proteome</keyword>
<reference evidence="3 4" key="1">
    <citation type="submission" date="2022-06" db="EMBL/GenBank/DDBJ databases">
        <title>Halogeometricum sp. a new haloarchaeum isolate from saline soil.</title>
        <authorList>
            <person name="Strakova D."/>
            <person name="Galisteo C."/>
            <person name="Sanchez-Porro C."/>
            <person name="Ventosa A."/>
        </authorList>
    </citation>
    <scope>NUCLEOTIDE SEQUENCE [LARGE SCALE GENOMIC DNA]</scope>
    <source>
        <strain evidence="4">S3BR25-2</strain>
    </source>
</reference>
<dbReference type="EMBL" id="JAMQOQ010000006">
    <property type="protein sequence ID" value="MDS0296450.1"/>
    <property type="molecule type" value="Genomic_DNA"/>
</dbReference>
<name>A0ABU2G6P5_9EURY</name>
<dbReference type="PANTHER" id="PTHR46268">
    <property type="entry name" value="STRESS RESPONSE PROTEIN NHAX"/>
    <property type="match status" value="1"/>
</dbReference>
<gene>
    <name evidence="3" type="ORF">NDI79_19955</name>
</gene>
<evidence type="ECO:0000259" key="2">
    <source>
        <dbReference type="Pfam" id="PF00582"/>
    </source>
</evidence>
<dbReference type="Proteomes" id="UP001254813">
    <property type="component" value="Unassembled WGS sequence"/>
</dbReference>
<dbReference type="RefSeq" id="WP_310930458.1">
    <property type="nucleotide sequence ID" value="NZ_JAMQOQ010000006.1"/>
</dbReference>
<comment type="similarity">
    <text evidence="1">Belongs to the universal stress protein A family.</text>
</comment>
<evidence type="ECO:0000313" key="4">
    <source>
        <dbReference type="Proteomes" id="UP001254813"/>
    </source>
</evidence>
<evidence type="ECO:0000313" key="3">
    <source>
        <dbReference type="EMBL" id="MDS0296450.1"/>
    </source>
</evidence>
<proteinExistence type="inferred from homology"/>
<feature type="domain" description="UspA" evidence="2">
    <location>
        <begin position="1"/>
        <end position="140"/>
    </location>
</feature>
<dbReference type="InterPro" id="IPR014729">
    <property type="entry name" value="Rossmann-like_a/b/a_fold"/>
</dbReference>
<dbReference type="PIRSF" id="PIRSF006276">
    <property type="entry name" value="UspA"/>
    <property type="match status" value="1"/>
</dbReference>
<dbReference type="Gene3D" id="3.40.50.620">
    <property type="entry name" value="HUPs"/>
    <property type="match status" value="1"/>
</dbReference>
<protein>
    <submittedName>
        <fullName evidence="3">Universal stress protein</fullName>
    </submittedName>
</protein>
<organism evidence="3 4">
    <name type="scientific">Halogeometricum luteum</name>
    <dbReference type="NCBI Taxonomy" id="2950537"/>
    <lineage>
        <taxon>Archaea</taxon>
        <taxon>Methanobacteriati</taxon>
        <taxon>Methanobacteriota</taxon>
        <taxon>Stenosarchaea group</taxon>
        <taxon>Halobacteria</taxon>
        <taxon>Halobacteriales</taxon>
        <taxon>Haloferacaceae</taxon>
        <taxon>Halogeometricum</taxon>
    </lineage>
</organism>
<dbReference type="CDD" id="cd00293">
    <property type="entry name" value="USP-like"/>
    <property type="match status" value="1"/>
</dbReference>
<dbReference type="Pfam" id="PF00582">
    <property type="entry name" value="Usp"/>
    <property type="match status" value="1"/>
</dbReference>
<sequence length="153" mass="16428">MYRDILIPTDGSDGARRAIREAVGLADLAGATLHGLAVVDTREYNTLPETKWARLREDLEAEREADAAVVREAAEAAGVDVVTAVRRGVPHREILSYVDENGVDLVVMGTHGRTGLDRMLLGSVTEKVVRASRVPVHVVRMDGDDGNGDDGDG</sequence>
<dbReference type="InterPro" id="IPR006016">
    <property type="entry name" value="UspA"/>
</dbReference>
<dbReference type="InterPro" id="IPR006015">
    <property type="entry name" value="Universal_stress_UspA"/>
</dbReference>
<evidence type="ECO:0000256" key="1">
    <source>
        <dbReference type="ARBA" id="ARBA00008791"/>
    </source>
</evidence>
<dbReference type="PANTHER" id="PTHR46268:SF6">
    <property type="entry name" value="UNIVERSAL STRESS PROTEIN UP12"/>
    <property type="match status" value="1"/>
</dbReference>
<dbReference type="SUPFAM" id="SSF52402">
    <property type="entry name" value="Adenine nucleotide alpha hydrolases-like"/>
    <property type="match status" value="1"/>
</dbReference>
<comment type="caution">
    <text evidence="3">The sequence shown here is derived from an EMBL/GenBank/DDBJ whole genome shotgun (WGS) entry which is preliminary data.</text>
</comment>
<dbReference type="PRINTS" id="PR01438">
    <property type="entry name" value="UNVRSLSTRESS"/>
</dbReference>
<accession>A0ABU2G6P5</accession>